<feature type="domain" description="THUMP-like" evidence="1">
    <location>
        <begin position="321"/>
        <end position="391"/>
    </location>
</feature>
<dbReference type="Proteomes" id="UP000245429">
    <property type="component" value="Chromosome"/>
</dbReference>
<organism evidence="3 4">
    <name type="scientific">Flavobacterium sediminis</name>
    <dbReference type="NCBI Taxonomy" id="2201181"/>
    <lineage>
        <taxon>Bacteria</taxon>
        <taxon>Pseudomonadati</taxon>
        <taxon>Bacteroidota</taxon>
        <taxon>Flavobacteriia</taxon>
        <taxon>Flavobacteriales</taxon>
        <taxon>Flavobacteriaceae</taxon>
        <taxon>Flavobacterium</taxon>
    </lineage>
</organism>
<evidence type="ECO:0000259" key="2">
    <source>
        <dbReference type="Pfam" id="PF22013"/>
    </source>
</evidence>
<protein>
    <submittedName>
        <fullName evidence="3">SAM-dependent methyltransferase</fullName>
    </submittedName>
</protein>
<dbReference type="GO" id="GO:0036261">
    <property type="term" value="P:7-methylguanosine cap hypermethylation"/>
    <property type="evidence" value="ECO:0007669"/>
    <property type="project" value="InterPro"/>
</dbReference>
<dbReference type="InterPro" id="IPR019012">
    <property type="entry name" value="RNA_cap_Gua-N2-MeTrfase"/>
</dbReference>
<dbReference type="AlphaFoldDB" id="A0A2U8QYI8"/>
<dbReference type="Pfam" id="PF18096">
    <property type="entry name" value="Thump_like"/>
    <property type="match status" value="1"/>
</dbReference>
<dbReference type="PANTHER" id="PTHR14741:SF32">
    <property type="entry name" value="TRIMETHYLGUANOSINE SYNTHASE"/>
    <property type="match status" value="1"/>
</dbReference>
<feature type="domain" description="PG-1098 ferredoxin-like" evidence="2">
    <location>
        <begin position="278"/>
        <end position="316"/>
    </location>
</feature>
<dbReference type="InterPro" id="IPR041497">
    <property type="entry name" value="Thump-like"/>
</dbReference>
<dbReference type="Pfam" id="PF09445">
    <property type="entry name" value="Methyltransf_15"/>
    <property type="match status" value="1"/>
</dbReference>
<dbReference type="SUPFAM" id="SSF53335">
    <property type="entry name" value="S-adenosyl-L-methionine-dependent methyltransferases"/>
    <property type="match status" value="1"/>
</dbReference>
<gene>
    <name evidence="3" type="ORF">DI487_14345</name>
</gene>
<dbReference type="CDD" id="cd02440">
    <property type="entry name" value="AdoMet_MTases"/>
    <property type="match status" value="1"/>
</dbReference>
<sequence>MKIQALLDKEVQDFINRNIDQQVTQLALQKKQFNGIALSEVVQQIAAKQKAEKKLPTWFATANIIYPSKVSVEQTSSEQTAAYKASLISGKTLLDATGGFGVDDYYFAQQFQKVIHCEWNQELSEIVKHNAELLKVDNLECLSGDSTEIIKKRDQKLDWIYIDPSRRHDAKGKVFMLKDCEPNVPDLLDFYFQYTSNILIKTAPLLDLKAGLSELKYVKKIHVIALENEVKELLWEIHNHYEGDLSISAVTIEKGRALKSEFNWNTDYQSTFSKPKKYLFEPNAALLKSGMFNAVSAVFHIDKLHQHSHLYTTDEDLNLPGRNFIIDQVVPFDKNSAKTYLLNQKLNISTRNFPLKPEELRKKYKIKDGGDTYVFFTTDSENKKIILFCTKK</sequence>
<name>A0A2U8QYI8_9FLAO</name>
<dbReference type="Gene3D" id="3.40.50.150">
    <property type="entry name" value="Vaccinia Virus protein VP39"/>
    <property type="match status" value="1"/>
</dbReference>
<dbReference type="Pfam" id="PF22013">
    <property type="entry name" value="PG_1098_Fer"/>
    <property type="match status" value="1"/>
</dbReference>
<dbReference type="EMBL" id="CP029463">
    <property type="protein sequence ID" value="AWM14914.1"/>
    <property type="molecule type" value="Genomic_DNA"/>
</dbReference>
<evidence type="ECO:0000259" key="1">
    <source>
        <dbReference type="Pfam" id="PF18096"/>
    </source>
</evidence>
<reference evidence="3 4" key="1">
    <citation type="submission" date="2018-05" db="EMBL/GenBank/DDBJ databases">
        <title>Flavobacterium sp. MEBiC07310.</title>
        <authorList>
            <person name="Baek K."/>
        </authorList>
    </citation>
    <scope>NUCLEOTIDE SEQUENCE [LARGE SCALE GENOMIC DNA]</scope>
    <source>
        <strain evidence="3 4">MEBiC07310</strain>
    </source>
</reference>
<dbReference type="RefSeq" id="WP_109570252.1">
    <property type="nucleotide sequence ID" value="NZ_CP029463.1"/>
</dbReference>
<dbReference type="Gene3D" id="1.10.10.1110">
    <property type="entry name" value="Methyltransferase PG1098, N-terminal domain"/>
    <property type="match status" value="1"/>
</dbReference>
<dbReference type="KEGG" id="fse:DI487_14345"/>
<evidence type="ECO:0000313" key="4">
    <source>
        <dbReference type="Proteomes" id="UP000245429"/>
    </source>
</evidence>
<keyword evidence="3" id="KW-0489">Methyltransferase</keyword>
<keyword evidence="3" id="KW-0808">Transferase</keyword>
<dbReference type="InterPro" id="IPR029063">
    <property type="entry name" value="SAM-dependent_MTases_sf"/>
</dbReference>
<dbReference type="GO" id="GO:0008168">
    <property type="term" value="F:methyltransferase activity"/>
    <property type="evidence" value="ECO:0007669"/>
    <property type="project" value="UniProtKB-KW"/>
</dbReference>
<dbReference type="PANTHER" id="PTHR14741">
    <property type="entry name" value="S-ADENOSYLMETHIONINE-DEPENDENT METHYLTRANSFERASE RELATED"/>
    <property type="match status" value="1"/>
</dbReference>
<dbReference type="OrthoDB" id="1000417at2"/>
<dbReference type="InterPro" id="IPR054168">
    <property type="entry name" value="PG_1098_Fer"/>
</dbReference>
<proteinExistence type="predicted"/>
<keyword evidence="4" id="KW-1185">Reference proteome</keyword>
<accession>A0A2U8QYI8</accession>
<evidence type="ECO:0000313" key="3">
    <source>
        <dbReference type="EMBL" id="AWM14914.1"/>
    </source>
</evidence>